<reference evidence="2 3" key="1">
    <citation type="submission" date="2020-04" db="EMBL/GenBank/DDBJ databases">
        <title>Perkinsus olseni comparative genomics.</title>
        <authorList>
            <person name="Bogema D.R."/>
        </authorList>
    </citation>
    <scope>NUCLEOTIDE SEQUENCE [LARGE SCALE GENOMIC DNA]</scope>
    <source>
        <strain evidence="2 3">ATCC PRA-207</strain>
    </source>
</reference>
<feature type="non-terminal residue" evidence="2">
    <location>
        <position position="1"/>
    </location>
</feature>
<feature type="region of interest" description="Disordered" evidence="1">
    <location>
        <begin position="1"/>
        <end position="45"/>
    </location>
</feature>
<gene>
    <name evidence="2" type="ORF">FOZ63_019292</name>
</gene>
<feature type="non-terminal residue" evidence="2">
    <location>
        <position position="199"/>
    </location>
</feature>
<name>A0A7J6S462_PEROL</name>
<comment type="caution">
    <text evidence="2">The sequence shown here is derived from an EMBL/GenBank/DDBJ whole genome shotgun (WGS) entry which is preliminary data.</text>
</comment>
<proteinExistence type="predicted"/>
<dbReference type="AlphaFoldDB" id="A0A7J6S462"/>
<evidence type="ECO:0000313" key="3">
    <source>
        <dbReference type="Proteomes" id="UP000553632"/>
    </source>
</evidence>
<dbReference type="EMBL" id="JABANO010020884">
    <property type="protein sequence ID" value="KAF4727749.1"/>
    <property type="molecule type" value="Genomic_DNA"/>
</dbReference>
<protein>
    <submittedName>
        <fullName evidence="2">Uncharacterized protein</fullName>
    </submittedName>
</protein>
<accession>A0A7J6S462</accession>
<evidence type="ECO:0000313" key="2">
    <source>
        <dbReference type="EMBL" id="KAF4727749.1"/>
    </source>
</evidence>
<feature type="region of interest" description="Disordered" evidence="1">
    <location>
        <begin position="105"/>
        <end position="158"/>
    </location>
</feature>
<keyword evidence="3" id="KW-1185">Reference proteome</keyword>
<dbReference type="Proteomes" id="UP000553632">
    <property type="component" value="Unassembled WGS sequence"/>
</dbReference>
<evidence type="ECO:0000256" key="1">
    <source>
        <dbReference type="SAM" id="MobiDB-lite"/>
    </source>
</evidence>
<organism evidence="2 3">
    <name type="scientific">Perkinsus olseni</name>
    <name type="common">Perkinsus atlanticus</name>
    <dbReference type="NCBI Taxonomy" id="32597"/>
    <lineage>
        <taxon>Eukaryota</taxon>
        <taxon>Sar</taxon>
        <taxon>Alveolata</taxon>
        <taxon>Perkinsozoa</taxon>
        <taxon>Perkinsea</taxon>
        <taxon>Perkinsida</taxon>
        <taxon>Perkinsidae</taxon>
        <taxon>Perkinsus</taxon>
    </lineage>
</organism>
<sequence>GRVGDDVVAIGEDAERGSEEGALPLGQGVRVADDDQQGGGAEEGLWVEKAGELMHDAEGEEGSFEEGLVLEKTEALIDAGEGGEQRLVALEGEFVSEGVGACVDEGSPVPATENDECLSDDSKDKGRASVTEGSEESEYCKACGRRSSSDAGLPSADKPYKILGDVPASFFTSPFNTHPWIFGNYEEPLPPPAYMSYQL</sequence>